<dbReference type="PANTHER" id="PTHR15934:SF6">
    <property type="entry name" value="A-KINASE ANCHOR PROTEIN 7 ISOFORM GAMMA"/>
    <property type="match status" value="1"/>
</dbReference>
<comment type="subunit">
    <text evidence="5">Binds cAMP-dependent protein kinase (PKA). Interacts with PRKCA; only the cytoplasmic form is capable of interacting with PRKCA.</text>
</comment>
<protein>
    <submittedName>
        <fullName evidence="9">A-kinase anchoring protein 7</fullName>
    </submittedName>
</protein>
<evidence type="ECO:0000313" key="10">
    <source>
        <dbReference type="Proteomes" id="UP000694397"/>
    </source>
</evidence>
<feature type="region of interest" description="Disordered" evidence="6">
    <location>
        <begin position="412"/>
        <end position="437"/>
    </location>
</feature>
<comment type="subcellular location">
    <subcellularLocation>
        <location evidence="2">Cytoplasm</location>
    </subcellularLocation>
    <subcellularLocation>
        <location evidence="1">Nucleus</location>
    </subcellularLocation>
</comment>
<evidence type="ECO:0000313" key="9">
    <source>
        <dbReference type="Ensembl" id="ENSSFOP00015057899.1"/>
    </source>
</evidence>
<reference evidence="9" key="3">
    <citation type="submission" date="2025-09" db="UniProtKB">
        <authorList>
            <consortium name="Ensembl"/>
        </authorList>
    </citation>
    <scope>IDENTIFICATION</scope>
</reference>
<dbReference type="GO" id="GO:0010738">
    <property type="term" value="P:regulation of protein kinase A signaling"/>
    <property type="evidence" value="ECO:0007669"/>
    <property type="project" value="TreeGrafter"/>
</dbReference>
<keyword evidence="10" id="KW-1185">Reference proteome</keyword>
<dbReference type="GO" id="GO:0005634">
    <property type="term" value="C:nucleus"/>
    <property type="evidence" value="ECO:0007669"/>
    <property type="project" value="UniProtKB-SubCell"/>
</dbReference>
<accession>A0A8C9U6X6</accession>
<name>A0A8C9U6X6_SCLFO</name>
<evidence type="ECO:0000256" key="2">
    <source>
        <dbReference type="ARBA" id="ARBA00004496"/>
    </source>
</evidence>
<dbReference type="InterPro" id="IPR009097">
    <property type="entry name" value="Cyclic_Pdiesterase"/>
</dbReference>
<reference evidence="9" key="2">
    <citation type="submission" date="2025-08" db="UniProtKB">
        <authorList>
            <consortium name="Ensembl"/>
        </authorList>
    </citation>
    <scope>IDENTIFICATION</scope>
</reference>
<evidence type="ECO:0000259" key="8">
    <source>
        <dbReference type="Pfam" id="PF10470"/>
    </source>
</evidence>
<evidence type="ECO:0000256" key="5">
    <source>
        <dbReference type="ARBA" id="ARBA00038702"/>
    </source>
</evidence>
<dbReference type="Proteomes" id="UP000694397">
    <property type="component" value="Chromosome 1"/>
</dbReference>
<feature type="domain" description="A-kinase anchor protein 7-like phosphoesterase" evidence="7">
    <location>
        <begin position="182"/>
        <end position="380"/>
    </location>
</feature>
<dbReference type="GeneTree" id="ENSGT00390000012756"/>
<dbReference type="PANTHER" id="PTHR15934">
    <property type="entry name" value="RNA 2',3'-CYCLIC PHOSPHODIESTERASE"/>
    <property type="match status" value="1"/>
</dbReference>
<dbReference type="GO" id="GO:0005829">
    <property type="term" value="C:cytosol"/>
    <property type="evidence" value="ECO:0007669"/>
    <property type="project" value="TreeGrafter"/>
</dbReference>
<evidence type="ECO:0000256" key="3">
    <source>
        <dbReference type="ARBA" id="ARBA00022490"/>
    </source>
</evidence>
<dbReference type="SUPFAM" id="SSF55144">
    <property type="entry name" value="LigT-like"/>
    <property type="match status" value="1"/>
</dbReference>
<keyword evidence="3" id="KW-0963">Cytoplasm</keyword>
<evidence type="ECO:0000256" key="4">
    <source>
        <dbReference type="ARBA" id="ARBA00023242"/>
    </source>
</evidence>
<dbReference type="FunFam" id="3.90.1140.10:FF:000004">
    <property type="entry name" value="A-kinase anchoring protein 7 isoform X1"/>
    <property type="match status" value="1"/>
</dbReference>
<dbReference type="InterPro" id="IPR019511">
    <property type="entry name" value="AKAP7_RI-RII-bd_dom"/>
</dbReference>
<evidence type="ECO:0000256" key="6">
    <source>
        <dbReference type="SAM" id="MobiDB-lite"/>
    </source>
</evidence>
<dbReference type="InterPro" id="IPR019510">
    <property type="entry name" value="AKAP7-like_phosphoesterase"/>
</dbReference>
<dbReference type="RefSeq" id="XP_018597929.2">
    <property type="nucleotide sequence ID" value="XM_018742413.2"/>
</dbReference>
<dbReference type="Pfam" id="PF10470">
    <property type="entry name" value="AKAP7_RIRII_bdg"/>
    <property type="match status" value="1"/>
</dbReference>
<keyword evidence="4" id="KW-0539">Nucleus</keyword>
<reference evidence="9 10" key="1">
    <citation type="submission" date="2019-04" db="EMBL/GenBank/DDBJ databases">
        <authorList>
            <consortium name="Wellcome Sanger Institute Data Sharing"/>
        </authorList>
    </citation>
    <scope>NUCLEOTIDE SEQUENCE [LARGE SCALE GENOMIC DNA]</scope>
</reference>
<feature type="compositionally biased region" description="Basic residues" evidence="6">
    <location>
        <begin position="103"/>
        <end position="123"/>
    </location>
</feature>
<feature type="compositionally biased region" description="Acidic residues" evidence="6">
    <location>
        <begin position="74"/>
        <end position="83"/>
    </location>
</feature>
<dbReference type="AlphaFoldDB" id="A0A8C9U6X6"/>
<proteinExistence type="predicted"/>
<evidence type="ECO:0000256" key="1">
    <source>
        <dbReference type="ARBA" id="ARBA00004123"/>
    </source>
</evidence>
<dbReference type="OrthoDB" id="277832at2759"/>
<feature type="region of interest" description="Disordered" evidence="6">
    <location>
        <begin position="70"/>
        <end position="128"/>
    </location>
</feature>
<gene>
    <name evidence="9" type="primary">AKAP7</name>
</gene>
<dbReference type="GeneID" id="108928479"/>
<dbReference type="GO" id="GO:0034237">
    <property type="term" value="F:protein kinase A regulatory subunit binding"/>
    <property type="evidence" value="ECO:0007669"/>
    <property type="project" value="TreeGrafter"/>
</dbReference>
<sequence length="437" mass="48327">MFGRGRRALSVFPSHVLRARALRIALNSARPSLCAAELRSRLPQGKLSSRPEISAAALGRRMMMELRDVATATVEEEEEEEEERPSHRGPGVTDPPGATEAKKAKKERLKRKKPKSKGRKQKPKCSSSSVNLLAELPFAGAEVWTELGFPTSVKSQRKKRKKNVEDDNADDDDAKKKRQSRPNYFVSIPITNPQITDGIKAVQDLVVQKDHRLSRALVSVGSLHITLLVTYLGSEEEVNTAARAVAQMKPVLRDLLGGRALVLPFARIGHFKNEVVFVQLTQGEHEQTLAEIAEAVRKAFEAKGIPSGDRKEFKPHLTFMKLSKAHRLRSQGVRKLDPKLYTDFAEHRFGDETVSRLDLCSMLKKKGPDGYFHCEASVPLGEKKGAEPDDEELVSLSKRLVEDAVLKAVQQYMEETQRGGGGPGGEGPPPPGDNLSK</sequence>
<feature type="domain" description="A-kinase anchor protein 7 RI-RII subunit-binding" evidence="8">
    <location>
        <begin position="386"/>
        <end position="417"/>
    </location>
</feature>
<evidence type="ECO:0000259" key="7">
    <source>
        <dbReference type="Pfam" id="PF10469"/>
    </source>
</evidence>
<dbReference type="Gene3D" id="3.90.1140.10">
    <property type="entry name" value="Cyclic phosphodiesterase"/>
    <property type="match status" value="1"/>
</dbReference>
<feature type="region of interest" description="Disordered" evidence="6">
    <location>
        <begin position="152"/>
        <end position="183"/>
    </location>
</feature>
<organism evidence="9 10">
    <name type="scientific">Scleropages formosus</name>
    <name type="common">Asian bonytongue</name>
    <name type="synonym">Osteoglossum formosum</name>
    <dbReference type="NCBI Taxonomy" id="113540"/>
    <lineage>
        <taxon>Eukaryota</taxon>
        <taxon>Metazoa</taxon>
        <taxon>Chordata</taxon>
        <taxon>Craniata</taxon>
        <taxon>Vertebrata</taxon>
        <taxon>Euteleostomi</taxon>
        <taxon>Actinopterygii</taxon>
        <taxon>Neopterygii</taxon>
        <taxon>Teleostei</taxon>
        <taxon>Osteoglossocephala</taxon>
        <taxon>Osteoglossomorpha</taxon>
        <taxon>Osteoglossiformes</taxon>
        <taxon>Osteoglossidae</taxon>
        <taxon>Scleropages</taxon>
    </lineage>
</organism>
<dbReference type="InterPro" id="IPR052641">
    <property type="entry name" value="AKAP7_isoform_gamma"/>
</dbReference>
<dbReference type="Ensembl" id="ENSSFOT00015066243.1">
    <property type="protein sequence ID" value="ENSSFOP00015057899.1"/>
    <property type="gene ID" value="ENSSFOG00015028111.1"/>
</dbReference>
<feature type="compositionally biased region" description="Pro residues" evidence="6">
    <location>
        <begin position="426"/>
        <end position="437"/>
    </location>
</feature>
<dbReference type="Pfam" id="PF10469">
    <property type="entry name" value="AKAP7_NLS"/>
    <property type="match status" value="1"/>
</dbReference>